<comment type="caution">
    <text evidence="1">The sequence shown here is derived from an EMBL/GenBank/DDBJ whole genome shotgun (WGS) entry which is preliminary data.</text>
</comment>
<keyword evidence="2" id="KW-1185">Reference proteome</keyword>
<dbReference type="RefSeq" id="XP_041223981.1">
    <property type="nucleotide sequence ID" value="XM_041375337.1"/>
</dbReference>
<dbReference type="EMBL" id="JABBWK010000039">
    <property type="protein sequence ID" value="KAG1898405.1"/>
    <property type="molecule type" value="Genomic_DNA"/>
</dbReference>
<evidence type="ECO:0000313" key="1">
    <source>
        <dbReference type="EMBL" id="KAG1898405.1"/>
    </source>
</evidence>
<gene>
    <name evidence="1" type="ORF">F5891DRAFT_955549</name>
</gene>
<dbReference type="AlphaFoldDB" id="A0AAD4E295"/>
<name>A0AAD4E295_9AGAM</name>
<organism evidence="1 2">
    <name type="scientific">Suillus fuscotomentosus</name>
    <dbReference type="NCBI Taxonomy" id="1912939"/>
    <lineage>
        <taxon>Eukaryota</taxon>
        <taxon>Fungi</taxon>
        <taxon>Dikarya</taxon>
        <taxon>Basidiomycota</taxon>
        <taxon>Agaricomycotina</taxon>
        <taxon>Agaricomycetes</taxon>
        <taxon>Agaricomycetidae</taxon>
        <taxon>Boletales</taxon>
        <taxon>Suillineae</taxon>
        <taxon>Suillaceae</taxon>
        <taxon>Suillus</taxon>
    </lineage>
</organism>
<dbReference type="Proteomes" id="UP001195769">
    <property type="component" value="Unassembled WGS sequence"/>
</dbReference>
<proteinExistence type="predicted"/>
<reference evidence="1" key="1">
    <citation type="journal article" date="2020" name="New Phytol.">
        <title>Comparative genomics reveals dynamic genome evolution in host specialist ectomycorrhizal fungi.</title>
        <authorList>
            <person name="Lofgren L.A."/>
            <person name="Nguyen N.H."/>
            <person name="Vilgalys R."/>
            <person name="Ruytinx J."/>
            <person name="Liao H.L."/>
            <person name="Branco S."/>
            <person name="Kuo A."/>
            <person name="LaButti K."/>
            <person name="Lipzen A."/>
            <person name="Andreopoulos W."/>
            <person name="Pangilinan J."/>
            <person name="Riley R."/>
            <person name="Hundley H."/>
            <person name="Na H."/>
            <person name="Barry K."/>
            <person name="Grigoriev I.V."/>
            <person name="Stajich J.E."/>
            <person name="Kennedy P.G."/>
        </authorList>
    </citation>
    <scope>NUCLEOTIDE SEQUENCE</scope>
    <source>
        <strain evidence="1">FC203</strain>
    </source>
</reference>
<sequence>MSVDIVESDDLKPVKTESAVNQRKKISLKKEKPKNTHLPSDAQNRKWCSKFLPAVMYWVRNSNYPWTIPNDKLSDICYDIFSVVYNGAPGEFEADSWSGGFHMVCQRISEWRGVFGSTAISVLVMFFTSNDDFQAPEARKEYAEYQLEESHFVYEDLDNEDSPGAFLSEFILHVFATHLNAIQGYENGDCCVIPTIHKARMLQGSGRQCRW</sequence>
<dbReference type="GeneID" id="64669635"/>
<protein>
    <submittedName>
        <fullName evidence="1">Uncharacterized protein</fullName>
    </submittedName>
</protein>
<accession>A0AAD4E295</accession>
<evidence type="ECO:0000313" key="2">
    <source>
        <dbReference type="Proteomes" id="UP001195769"/>
    </source>
</evidence>